<dbReference type="PANTHER" id="PTHR37999:SF2">
    <property type="entry name" value="MUCIN-17"/>
    <property type="match status" value="1"/>
</dbReference>
<organism evidence="4 5">
    <name type="scientific">Chelonoidis abingdonii</name>
    <name type="common">Abingdon island giant tortoise</name>
    <name type="synonym">Testudo abingdonii</name>
    <dbReference type="NCBI Taxonomy" id="106734"/>
    <lineage>
        <taxon>Eukaryota</taxon>
        <taxon>Metazoa</taxon>
        <taxon>Chordata</taxon>
        <taxon>Craniata</taxon>
        <taxon>Vertebrata</taxon>
        <taxon>Euteleostomi</taxon>
        <taxon>Archelosauria</taxon>
        <taxon>Testudinata</taxon>
        <taxon>Testudines</taxon>
        <taxon>Cryptodira</taxon>
        <taxon>Durocryptodira</taxon>
        <taxon>Testudinoidea</taxon>
        <taxon>Testudinidae</taxon>
        <taxon>Chelonoidis</taxon>
    </lineage>
</organism>
<feature type="domain" description="EGF-like" evidence="3">
    <location>
        <begin position="50"/>
        <end position="61"/>
    </location>
</feature>
<keyword evidence="2" id="KW-0812">Transmembrane</keyword>
<proteinExistence type="predicted"/>
<sequence length="392" mass="42394">MQGIGLFLSVPCKNGGTHNGIKCICPDGYYGSQCENSNCENGGTWSNGGCLCTSSFQGPVCQYASEVIEVKAVNVKLQITSYSFTTKKGELVRQRPRERGQWGEKSRRSGGTSQERREIGGFLPREGLGDPLLEILEARTEHNTGEWDDPNLGRCGLSSQPPTDPTLSSAEYCQKAAPEGYGQFYFPNLTKSGISCISNCTKSTPGFINCNYGQCQLTRAGPQCICSEQELYWYPTERCATRVSKLGIGLGVAIAVLVIVCAVLGIFLFRARRMKTHWSLQLRQYEPVVRAWGLVPGHLGSLPGSGRGVGAGGSEQGGLGARTPGFSPWLWEGSGGWWVRAGGAESRTPGFSPWLWEGSRGWWGLGARTPGFSPWFRRGRGPGGLKQGGLGF</sequence>
<keyword evidence="2" id="KW-1133">Transmembrane helix</keyword>
<reference evidence="4" key="2">
    <citation type="submission" date="2025-09" db="UniProtKB">
        <authorList>
            <consortium name="Ensembl"/>
        </authorList>
    </citation>
    <scope>IDENTIFICATION</scope>
</reference>
<feature type="transmembrane region" description="Helical" evidence="2">
    <location>
        <begin position="246"/>
        <end position="269"/>
    </location>
</feature>
<evidence type="ECO:0000259" key="3">
    <source>
        <dbReference type="PROSITE" id="PS00022"/>
    </source>
</evidence>
<evidence type="ECO:0000313" key="4">
    <source>
        <dbReference type="Ensembl" id="ENSCABP00000020775.1"/>
    </source>
</evidence>
<keyword evidence="2" id="KW-0472">Membrane</keyword>
<name>A0A8C0HC06_CHEAB</name>
<dbReference type="Ensembl" id="ENSCABT00000022768.1">
    <property type="protein sequence ID" value="ENSCABP00000020775.1"/>
    <property type="gene ID" value="ENSCABG00000015317.1"/>
</dbReference>
<dbReference type="PROSITE" id="PS00022">
    <property type="entry name" value="EGF_1"/>
    <property type="match status" value="1"/>
</dbReference>
<dbReference type="PANTHER" id="PTHR37999">
    <property type="entry name" value="MUCIN-17"/>
    <property type="match status" value="1"/>
</dbReference>
<keyword evidence="5" id="KW-1185">Reference proteome</keyword>
<dbReference type="GeneTree" id="ENSGT01140000282779"/>
<accession>A0A8C0HC06</accession>
<feature type="compositionally biased region" description="Basic and acidic residues" evidence="1">
    <location>
        <begin position="89"/>
        <end position="107"/>
    </location>
</feature>
<evidence type="ECO:0000256" key="2">
    <source>
        <dbReference type="SAM" id="Phobius"/>
    </source>
</evidence>
<dbReference type="Gene3D" id="2.10.25.10">
    <property type="entry name" value="Laminin"/>
    <property type="match status" value="1"/>
</dbReference>
<dbReference type="Proteomes" id="UP000694404">
    <property type="component" value="Unplaced"/>
</dbReference>
<dbReference type="InterPro" id="IPR053311">
    <property type="entry name" value="Mucosal_Integrity_Assoc"/>
</dbReference>
<evidence type="ECO:0000313" key="5">
    <source>
        <dbReference type="Proteomes" id="UP000694404"/>
    </source>
</evidence>
<protein>
    <recommendedName>
        <fullName evidence="3">EGF-like domain-containing protein</fullName>
    </recommendedName>
</protein>
<feature type="region of interest" description="Disordered" evidence="1">
    <location>
        <begin position="89"/>
        <end position="123"/>
    </location>
</feature>
<dbReference type="InterPro" id="IPR000742">
    <property type="entry name" value="EGF"/>
</dbReference>
<dbReference type="AlphaFoldDB" id="A0A8C0HC06"/>
<reference evidence="4" key="1">
    <citation type="submission" date="2025-08" db="UniProtKB">
        <authorList>
            <consortium name="Ensembl"/>
        </authorList>
    </citation>
    <scope>IDENTIFICATION</scope>
</reference>
<evidence type="ECO:0000256" key="1">
    <source>
        <dbReference type="SAM" id="MobiDB-lite"/>
    </source>
</evidence>